<dbReference type="EMBL" id="JNVC02000017">
    <property type="protein sequence ID" value="KEZ47681.1"/>
    <property type="molecule type" value="Genomic_DNA"/>
</dbReference>
<dbReference type="PROSITE" id="PS51257">
    <property type="entry name" value="PROKAR_LIPOPROTEIN"/>
    <property type="match status" value="1"/>
</dbReference>
<evidence type="ECO:0000256" key="1">
    <source>
        <dbReference type="SAM" id="SignalP"/>
    </source>
</evidence>
<dbReference type="AlphaFoldDB" id="A0A084GK19"/>
<keyword evidence="1" id="KW-0732">Signal</keyword>
<organism evidence="2 3">
    <name type="scientific">Metabacillus indicus</name>
    <name type="common">Bacillus indicus</name>
    <dbReference type="NCBI Taxonomy" id="246786"/>
    <lineage>
        <taxon>Bacteria</taxon>
        <taxon>Bacillati</taxon>
        <taxon>Bacillota</taxon>
        <taxon>Bacilli</taxon>
        <taxon>Bacillales</taxon>
        <taxon>Bacillaceae</taxon>
        <taxon>Metabacillus</taxon>
    </lineage>
</organism>
<evidence type="ECO:0000313" key="2">
    <source>
        <dbReference type="EMBL" id="KEZ47681.1"/>
    </source>
</evidence>
<proteinExistence type="predicted"/>
<evidence type="ECO:0000313" key="3">
    <source>
        <dbReference type="Proteomes" id="UP000028549"/>
    </source>
</evidence>
<dbReference type="Proteomes" id="UP000028549">
    <property type="component" value="Unassembled WGS sequence"/>
</dbReference>
<dbReference type="RefSeq" id="WP_029566306.1">
    <property type="nucleotide sequence ID" value="NZ_CP176757.1"/>
</dbReference>
<gene>
    <name evidence="2" type="ORF">GS18_0218640</name>
</gene>
<accession>A0A084GK19</accession>
<feature type="signal peptide" evidence="1">
    <location>
        <begin position="1"/>
        <end position="22"/>
    </location>
</feature>
<sequence length="139" mass="16167">MRLHKFIFILTIGVLFFLTGCAEDPDYEEQYIEVEKWAGVDNIYKVDREITSTKEVDKVRKTVNQADWSKAKASMARPADYRFTFQPKDRRIITKAALYELWISPNKDRVELVIDVESKYAQLNKKDSAVVIEIVTGDE</sequence>
<keyword evidence="3" id="KW-1185">Reference proteome</keyword>
<reference evidence="2 3" key="1">
    <citation type="journal article" date="2005" name="Int. J. Syst. Evol. Microbiol.">
        <title>Bacillus cibi sp. nov., isolated from jeotgal, a traditional Korean fermented seafood.</title>
        <authorList>
            <person name="Yoon J.H."/>
            <person name="Lee C.H."/>
            <person name="Oh T.K."/>
        </authorList>
    </citation>
    <scope>NUCLEOTIDE SEQUENCE [LARGE SCALE GENOMIC DNA]</scope>
    <source>
        <strain evidence="2 3">DSM 16189</strain>
    </source>
</reference>
<comment type="caution">
    <text evidence="2">The sequence shown here is derived from an EMBL/GenBank/DDBJ whole genome shotgun (WGS) entry which is preliminary data.</text>
</comment>
<protein>
    <recommendedName>
        <fullName evidence="4">Lipoprotein</fullName>
    </recommendedName>
</protein>
<name>A0A084GK19_METID</name>
<dbReference type="OrthoDB" id="1911879at2"/>
<evidence type="ECO:0008006" key="4">
    <source>
        <dbReference type="Google" id="ProtNLM"/>
    </source>
</evidence>
<feature type="chain" id="PRO_5039234059" description="Lipoprotein" evidence="1">
    <location>
        <begin position="23"/>
        <end position="139"/>
    </location>
</feature>